<sequence length="76" mass="8364">MKIKLLFFSIFVLSTTIACTTDRDEDSVNADASVSIKNISNKIKLKKTQPAKTAEGRPVLVNPSETIDPTKSDRPK</sequence>
<dbReference type="EMBL" id="CP007547">
    <property type="protein sequence ID" value="AIL45881.1"/>
    <property type="molecule type" value="Genomic_DNA"/>
</dbReference>
<feature type="signal peptide" evidence="2">
    <location>
        <begin position="1"/>
        <end position="20"/>
    </location>
</feature>
<reference evidence="3 4" key="1">
    <citation type="journal article" date="2013" name="Lancet">
        <title>First case of E anophelis outbreak in an intensive-care unit.</title>
        <authorList>
            <person name="Teo J."/>
            <person name="Tan S.Y."/>
            <person name="Tay M."/>
            <person name="Ding Y."/>
            <person name="Kjelleberg S."/>
            <person name="Givskov M."/>
            <person name="Lin R.T."/>
            <person name="Yang L."/>
        </authorList>
    </citation>
    <scope>NUCLEOTIDE SEQUENCE [LARGE SCALE GENOMIC DNA]</scope>
    <source>
        <strain evidence="3 4">NUHP1</strain>
    </source>
</reference>
<dbReference type="KEGG" id="eao:BD94_2106"/>
<proteinExistence type="predicted"/>
<organism evidence="3 4">
    <name type="scientific">Elizabethkingia anophelis NUHP1</name>
    <dbReference type="NCBI Taxonomy" id="1338011"/>
    <lineage>
        <taxon>Bacteria</taxon>
        <taxon>Pseudomonadati</taxon>
        <taxon>Bacteroidota</taxon>
        <taxon>Flavobacteriia</taxon>
        <taxon>Flavobacteriales</taxon>
        <taxon>Weeksellaceae</taxon>
        <taxon>Elizabethkingia</taxon>
    </lineage>
</organism>
<dbReference type="eggNOG" id="ENOG502ZZQK">
    <property type="taxonomic scope" value="Bacteria"/>
</dbReference>
<accession>A0A077EE91</accession>
<dbReference type="Proteomes" id="UP000028933">
    <property type="component" value="Chromosome"/>
</dbReference>
<dbReference type="AlphaFoldDB" id="A0A077EE91"/>
<feature type="region of interest" description="Disordered" evidence="1">
    <location>
        <begin position="47"/>
        <end position="76"/>
    </location>
</feature>
<feature type="chain" id="PRO_5001717623" evidence="2">
    <location>
        <begin position="21"/>
        <end position="76"/>
    </location>
</feature>
<name>A0A077EE91_9FLAO</name>
<dbReference type="RefSeq" id="WP_148305498.1">
    <property type="nucleotide sequence ID" value="NZ_CP007547.1"/>
</dbReference>
<evidence type="ECO:0000313" key="4">
    <source>
        <dbReference type="Proteomes" id="UP000028933"/>
    </source>
</evidence>
<dbReference type="PROSITE" id="PS51257">
    <property type="entry name" value="PROKAR_LIPOPROTEIN"/>
    <property type="match status" value="1"/>
</dbReference>
<gene>
    <name evidence="3" type="ORF">BD94_2106</name>
</gene>
<keyword evidence="2" id="KW-0732">Signal</keyword>
<dbReference type="HOGENOM" id="CLU_2648764_0_0_10"/>
<evidence type="ECO:0000256" key="2">
    <source>
        <dbReference type="SAM" id="SignalP"/>
    </source>
</evidence>
<protein>
    <submittedName>
        <fullName evidence="3">Uncharacterized protein</fullName>
    </submittedName>
</protein>
<evidence type="ECO:0000313" key="3">
    <source>
        <dbReference type="EMBL" id="AIL45881.1"/>
    </source>
</evidence>
<evidence type="ECO:0000256" key="1">
    <source>
        <dbReference type="SAM" id="MobiDB-lite"/>
    </source>
</evidence>